<evidence type="ECO:0000313" key="3">
    <source>
        <dbReference type="EMBL" id="KAK5255307.1"/>
    </source>
</evidence>
<evidence type="ECO:0000256" key="1">
    <source>
        <dbReference type="SAM" id="Coils"/>
    </source>
</evidence>
<feature type="coiled-coil region" evidence="1">
    <location>
        <begin position="6"/>
        <end position="33"/>
    </location>
</feature>
<keyword evidence="1" id="KW-0175">Coiled coil</keyword>
<evidence type="ECO:0000313" key="4">
    <source>
        <dbReference type="Proteomes" id="UP001357485"/>
    </source>
</evidence>
<organism evidence="3 4">
    <name type="scientific">Cryomyces antarcticus</name>
    <dbReference type="NCBI Taxonomy" id="329879"/>
    <lineage>
        <taxon>Eukaryota</taxon>
        <taxon>Fungi</taxon>
        <taxon>Dikarya</taxon>
        <taxon>Ascomycota</taxon>
        <taxon>Pezizomycotina</taxon>
        <taxon>Dothideomycetes</taxon>
        <taxon>Dothideomycetes incertae sedis</taxon>
        <taxon>Cryomyces</taxon>
    </lineage>
</organism>
<feature type="compositionally biased region" description="Basic residues" evidence="2">
    <location>
        <begin position="42"/>
        <end position="53"/>
    </location>
</feature>
<feature type="region of interest" description="Disordered" evidence="2">
    <location>
        <begin position="34"/>
        <end position="53"/>
    </location>
</feature>
<protein>
    <submittedName>
        <fullName evidence="3">Uncharacterized protein</fullName>
    </submittedName>
</protein>
<feature type="coiled-coil region" evidence="1">
    <location>
        <begin position="84"/>
        <end position="128"/>
    </location>
</feature>
<comment type="caution">
    <text evidence="3">The sequence shown here is derived from an EMBL/GenBank/DDBJ whole genome shotgun (WGS) entry which is preliminary data.</text>
</comment>
<dbReference type="EMBL" id="JAVRRA010008841">
    <property type="protein sequence ID" value="KAK5255307.1"/>
    <property type="molecule type" value="Genomic_DNA"/>
</dbReference>
<feature type="region of interest" description="Disordered" evidence="2">
    <location>
        <begin position="58"/>
        <end position="84"/>
    </location>
</feature>
<name>A0ABR0LX38_9PEZI</name>
<keyword evidence="4" id="KW-1185">Reference proteome</keyword>
<accession>A0ABR0LX38</accession>
<reference evidence="3 4" key="1">
    <citation type="submission" date="2023-08" db="EMBL/GenBank/DDBJ databases">
        <title>Black Yeasts Isolated from many extreme environments.</title>
        <authorList>
            <person name="Coleine C."/>
            <person name="Stajich J.E."/>
            <person name="Selbmann L."/>
        </authorList>
    </citation>
    <scope>NUCLEOTIDE SEQUENCE [LARGE SCALE GENOMIC DNA]</scope>
    <source>
        <strain evidence="3 4">CCFEE 536</strain>
    </source>
</reference>
<dbReference type="Proteomes" id="UP001357485">
    <property type="component" value="Unassembled WGS sequence"/>
</dbReference>
<sequence>MWKDLLEAETARREQADEAAQILRAELARVKSETASVSASNHHVKNFPSLHKRHNLSYARSQSGLSDISTSRNGPVSTSSSTLVDQLQHEIAELRRDLGAQTSMLTSRNRERERLQQEIEDLKLIQRRSDGGV</sequence>
<feature type="non-terminal residue" evidence="3">
    <location>
        <position position="133"/>
    </location>
</feature>
<evidence type="ECO:0000256" key="2">
    <source>
        <dbReference type="SAM" id="MobiDB-lite"/>
    </source>
</evidence>
<gene>
    <name evidence="3" type="ORF">LTR16_004625</name>
</gene>
<proteinExistence type="predicted"/>